<comment type="similarity">
    <text evidence="2">Belongs to the asparagine synthetase family.</text>
</comment>
<reference evidence="14 17" key="2">
    <citation type="submission" date="2015-10" db="EMBL/GenBank/DDBJ databases">
        <title>A novel member of the family Ruminococcaceae isolated from human faeces.</title>
        <authorList>
            <person name="Shkoporov A.N."/>
            <person name="Chaplin A.V."/>
            <person name="Motuzova O.V."/>
            <person name="Kafarskaia L.I."/>
            <person name="Efimov B.A."/>
        </authorList>
    </citation>
    <scope>NUCLEOTIDE SEQUENCE [LARGE SCALE GENOMIC DNA]</scope>
    <source>
        <strain evidence="14 17">668</strain>
    </source>
</reference>
<keyword evidence="7 9" id="KW-0315">Glutamine amidotransferase</keyword>
<feature type="binding site" evidence="10">
    <location>
        <position position="98"/>
    </location>
    <ligand>
        <name>L-glutamine</name>
        <dbReference type="ChEBI" id="CHEBI:58359"/>
    </ligand>
</feature>
<comment type="caution">
    <text evidence="13">The sequence shown here is derived from an EMBL/GenBank/DDBJ whole genome shotgun (WGS) entry which is preliminary data.</text>
</comment>
<evidence type="ECO:0000256" key="4">
    <source>
        <dbReference type="ARBA" id="ARBA00022741"/>
    </source>
</evidence>
<evidence type="ECO:0000256" key="10">
    <source>
        <dbReference type="PIRSR" id="PIRSR001589-2"/>
    </source>
</evidence>
<dbReference type="InterPro" id="IPR033738">
    <property type="entry name" value="AsnB_N"/>
</dbReference>
<comment type="catalytic activity">
    <reaction evidence="8">
        <text>L-aspartate + L-glutamine + ATP + H2O = L-asparagine + L-glutamate + AMP + diphosphate + H(+)</text>
        <dbReference type="Rhea" id="RHEA:12228"/>
        <dbReference type="ChEBI" id="CHEBI:15377"/>
        <dbReference type="ChEBI" id="CHEBI:15378"/>
        <dbReference type="ChEBI" id="CHEBI:29985"/>
        <dbReference type="ChEBI" id="CHEBI:29991"/>
        <dbReference type="ChEBI" id="CHEBI:30616"/>
        <dbReference type="ChEBI" id="CHEBI:33019"/>
        <dbReference type="ChEBI" id="CHEBI:58048"/>
        <dbReference type="ChEBI" id="CHEBI:58359"/>
        <dbReference type="ChEBI" id="CHEBI:456215"/>
        <dbReference type="EC" id="6.3.5.4"/>
    </reaction>
</comment>
<evidence type="ECO:0000313" key="18">
    <source>
        <dbReference type="Proteomes" id="UP000431913"/>
    </source>
</evidence>
<dbReference type="PATRIC" id="fig|1550024.3.peg.1845"/>
<dbReference type="AlphaFoldDB" id="A0A0D8J042"/>
<dbReference type="PANTHER" id="PTHR43284">
    <property type="entry name" value="ASPARAGINE SYNTHETASE (GLUTAMINE-HYDROLYZING)"/>
    <property type="match status" value="1"/>
</dbReference>
<evidence type="ECO:0000256" key="11">
    <source>
        <dbReference type="PIRSR" id="PIRSR001589-3"/>
    </source>
</evidence>
<gene>
    <name evidence="15" type="primary">asnB</name>
    <name evidence="14" type="ORF">ASJ35_12990</name>
    <name evidence="15" type="ORF">FYJ76_06465</name>
    <name evidence="13" type="ORF">TQ39_08120</name>
</gene>
<evidence type="ECO:0000313" key="16">
    <source>
        <dbReference type="Proteomes" id="UP000032483"/>
    </source>
</evidence>
<feature type="binding site" evidence="10">
    <location>
        <position position="282"/>
    </location>
    <ligand>
        <name>ATP</name>
        <dbReference type="ChEBI" id="CHEBI:30616"/>
    </ligand>
</feature>
<dbReference type="GeneID" id="42856563"/>
<dbReference type="Pfam" id="PF00733">
    <property type="entry name" value="Asn_synthase"/>
    <property type="match status" value="1"/>
</dbReference>
<dbReference type="Proteomes" id="UP000032483">
    <property type="component" value="Unassembled WGS sequence"/>
</dbReference>
<protein>
    <recommendedName>
        <fullName evidence="3">asparagine synthase (glutamine-hydrolyzing)</fullName>
        <ecNumber evidence="3">6.3.5.4</ecNumber>
    </recommendedName>
</protein>
<name>A0A0D8J042_9FIRM</name>
<dbReference type="PROSITE" id="PS51278">
    <property type="entry name" value="GATASE_TYPE_2"/>
    <property type="match status" value="1"/>
</dbReference>
<dbReference type="EC" id="6.3.5.4" evidence="3"/>
<comment type="pathway">
    <text evidence="1">Amino-acid biosynthesis; L-asparagine biosynthesis; L-asparagine from L-aspartate (L-Gln route): step 1/1.</text>
</comment>
<dbReference type="Proteomes" id="UP000053433">
    <property type="component" value="Unassembled WGS sequence"/>
</dbReference>
<feature type="domain" description="Glutamine amidotransferase type-2" evidence="12">
    <location>
        <begin position="2"/>
        <end position="213"/>
    </location>
</feature>
<dbReference type="InterPro" id="IPR006426">
    <property type="entry name" value="Asn_synth_AEB"/>
</dbReference>
<dbReference type="InterPro" id="IPR017932">
    <property type="entry name" value="GATase_2_dom"/>
</dbReference>
<accession>A0A0D8J042</accession>
<dbReference type="EMBL" id="LMUA01000019">
    <property type="protein sequence ID" value="KUE75554.1"/>
    <property type="molecule type" value="Genomic_DNA"/>
</dbReference>
<dbReference type="SUPFAM" id="SSF56235">
    <property type="entry name" value="N-terminal nucleophile aminohydrolases (Ntn hydrolases)"/>
    <property type="match status" value="1"/>
</dbReference>
<evidence type="ECO:0000256" key="7">
    <source>
        <dbReference type="ARBA" id="ARBA00022962"/>
    </source>
</evidence>
<evidence type="ECO:0000313" key="14">
    <source>
        <dbReference type="EMBL" id="KUE75554.1"/>
    </source>
</evidence>
<reference evidence="15 18" key="3">
    <citation type="submission" date="2019-08" db="EMBL/GenBank/DDBJ databases">
        <title>In-depth cultivation of the pig gut microbiome towards novel bacterial diversity and tailored functional studies.</title>
        <authorList>
            <person name="Wylensek D."/>
            <person name="Hitch T.C.A."/>
            <person name="Clavel T."/>
        </authorList>
    </citation>
    <scope>NUCLEOTIDE SEQUENCE [LARGE SCALE GENOMIC DNA]</scope>
    <source>
        <strain evidence="15 18">WCA3-601-WT-6J</strain>
    </source>
</reference>
<dbReference type="RefSeq" id="WP_009323950.1">
    <property type="nucleotide sequence ID" value="NZ_CAOJUJ010000003.1"/>
</dbReference>
<dbReference type="CDD" id="cd00712">
    <property type="entry name" value="AsnB"/>
    <property type="match status" value="1"/>
</dbReference>
<keyword evidence="6 9" id="KW-0061">Asparagine biosynthesis</keyword>
<dbReference type="Pfam" id="PF13537">
    <property type="entry name" value="GATase_7"/>
    <property type="match status" value="1"/>
</dbReference>
<dbReference type="GO" id="GO:0005524">
    <property type="term" value="F:ATP binding"/>
    <property type="evidence" value="ECO:0007669"/>
    <property type="project" value="UniProtKB-KW"/>
</dbReference>
<sequence>MCGFIGFSGNLDNKEAILQKMMDRIVHRGPDMGGMYTDDGIALGFRRLSILDLSDAGAQPMANEDKSVVVVFNGEIYNFMELRRELEAKGHTFHCGADTEVLIHGYEEYGTELIYRLRGMFAFVLWDAKNKRMFGARDIFGIKPFYYYPVPDGSGLVFGSEIKAFLEHPKFVKAVNENALRPYLTLQYSATEETFFKGVYKLPAAHYFVYENGKMDVRRFWDCEFDPQPQNFEACADKLDEVVHESVAAHRIADVKVGSFLSGGVDSSYIAAVLMPDTTFSVGFDYNKFNETNYAAELSDKLGIRNRRKLITADECFDAFPDIQYHMDEPQSNPSSVPLYFLAQLAREEVTVVLSGEGADEIFAGYEWYADTPAMEKFKRLPLGVRRAAAAAAKKLPYFKGKNFLLKCSERPEDYFFGQALVFPEDEASAVLQPAYDNGPLAHELAAPFYARVKGQDEVTKKQYLDMNMWLPGDILLKADKMCMAHSLELRVPFLDKKVLEFAETVPVDYRIQGTDTKIVMRHAANKTLPDEWANRPKKGFPVPIRYWLREEKYYNIVKEYFTSDYAAVFFKPDALMKLLDDHFHERANNQRKIWTVFTFLVWYKRFFVDEK</sequence>
<dbReference type="GO" id="GO:0006529">
    <property type="term" value="P:asparagine biosynthetic process"/>
    <property type="evidence" value="ECO:0007669"/>
    <property type="project" value="UniProtKB-KW"/>
</dbReference>
<evidence type="ECO:0000313" key="17">
    <source>
        <dbReference type="Proteomes" id="UP000053433"/>
    </source>
</evidence>
<dbReference type="GO" id="GO:0005829">
    <property type="term" value="C:cytosol"/>
    <property type="evidence" value="ECO:0007669"/>
    <property type="project" value="TreeGrafter"/>
</dbReference>
<evidence type="ECO:0000313" key="13">
    <source>
        <dbReference type="EMBL" id="KJF40129.1"/>
    </source>
</evidence>
<dbReference type="EMBL" id="VUNJ01000005">
    <property type="protein sequence ID" value="MST91585.1"/>
    <property type="molecule type" value="Genomic_DNA"/>
</dbReference>
<dbReference type="PIRSF" id="PIRSF001589">
    <property type="entry name" value="Asn_synthetase_glu-h"/>
    <property type="match status" value="1"/>
</dbReference>
<dbReference type="CDD" id="cd01991">
    <property type="entry name" value="Asn_synthase_B_C"/>
    <property type="match status" value="1"/>
</dbReference>
<evidence type="ECO:0000256" key="5">
    <source>
        <dbReference type="ARBA" id="ARBA00022840"/>
    </source>
</evidence>
<dbReference type="PANTHER" id="PTHR43284:SF1">
    <property type="entry name" value="ASPARAGINE SYNTHETASE"/>
    <property type="match status" value="1"/>
</dbReference>
<keyword evidence="16" id="KW-1185">Reference proteome</keyword>
<reference evidence="13" key="1">
    <citation type="submission" date="2015-02" db="EMBL/GenBank/DDBJ databases">
        <title>A novel member of the family Ruminococcaceae isolated from human feces.</title>
        <authorList>
            <person name="Shkoporov A.N."/>
            <person name="Chaplin A.V."/>
            <person name="Motuzova O.V."/>
            <person name="Kafarskaia L.I."/>
            <person name="Khokhlova E.V."/>
            <person name="Efimov B.A."/>
        </authorList>
    </citation>
    <scope>NUCLEOTIDE SEQUENCE [LARGE SCALE GENOMIC DNA]</scope>
    <source>
        <strain evidence="13">585-1</strain>
    </source>
</reference>
<dbReference type="InterPro" id="IPR029055">
    <property type="entry name" value="Ntn_hydrolases_N"/>
</dbReference>
<accession>A0A0W7TNY7</accession>
<dbReference type="Gene3D" id="3.40.50.620">
    <property type="entry name" value="HUPs"/>
    <property type="match status" value="1"/>
</dbReference>
<dbReference type="Proteomes" id="UP000431913">
    <property type="component" value="Unassembled WGS sequence"/>
</dbReference>
<keyword evidence="9" id="KW-0028">Amino-acid biosynthesis</keyword>
<evidence type="ECO:0000256" key="6">
    <source>
        <dbReference type="ARBA" id="ARBA00022888"/>
    </source>
</evidence>
<evidence type="ECO:0000256" key="9">
    <source>
        <dbReference type="PIRSR" id="PIRSR001589-1"/>
    </source>
</evidence>
<keyword evidence="5 10" id="KW-0067">ATP-binding</keyword>
<dbReference type="SUPFAM" id="SSF52402">
    <property type="entry name" value="Adenine nucleotide alpha hydrolases-like"/>
    <property type="match status" value="1"/>
</dbReference>
<dbReference type="EMBL" id="JXXK01000009">
    <property type="protein sequence ID" value="KJF40129.1"/>
    <property type="molecule type" value="Genomic_DNA"/>
</dbReference>
<feature type="active site" description="For GATase activity" evidence="9">
    <location>
        <position position="2"/>
    </location>
</feature>
<evidence type="ECO:0000259" key="12">
    <source>
        <dbReference type="PROSITE" id="PS51278"/>
    </source>
</evidence>
<evidence type="ECO:0000313" key="15">
    <source>
        <dbReference type="EMBL" id="MST91585.1"/>
    </source>
</evidence>
<dbReference type="InterPro" id="IPR001962">
    <property type="entry name" value="Asn_synthase"/>
</dbReference>
<keyword evidence="4 10" id="KW-0547">Nucleotide-binding</keyword>
<dbReference type="Gene3D" id="3.60.20.10">
    <property type="entry name" value="Glutamine Phosphoribosylpyrophosphate, subunit 1, domain 1"/>
    <property type="match status" value="1"/>
</dbReference>
<evidence type="ECO:0000256" key="8">
    <source>
        <dbReference type="ARBA" id="ARBA00048741"/>
    </source>
</evidence>
<evidence type="ECO:0000256" key="1">
    <source>
        <dbReference type="ARBA" id="ARBA00005187"/>
    </source>
</evidence>
<dbReference type="InterPro" id="IPR051786">
    <property type="entry name" value="ASN_synthetase/amidase"/>
</dbReference>
<dbReference type="NCBIfam" id="TIGR01536">
    <property type="entry name" value="asn_synth_AEB"/>
    <property type="match status" value="1"/>
</dbReference>
<feature type="site" description="Important for beta-aspartyl-AMP intermediate formation" evidence="11">
    <location>
        <position position="357"/>
    </location>
</feature>
<dbReference type="InterPro" id="IPR014729">
    <property type="entry name" value="Rossmann-like_a/b/a_fold"/>
</dbReference>
<feature type="binding site" evidence="10">
    <location>
        <begin position="355"/>
        <end position="356"/>
    </location>
    <ligand>
        <name>ATP</name>
        <dbReference type="ChEBI" id="CHEBI:30616"/>
    </ligand>
</feature>
<keyword evidence="15" id="KW-0436">Ligase</keyword>
<evidence type="ECO:0000256" key="2">
    <source>
        <dbReference type="ARBA" id="ARBA00005752"/>
    </source>
</evidence>
<proteinExistence type="inferred from homology"/>
<organism evidence="13 16">
    <name type="scientific">Ruthenibacterium lactatiformans</name>
    <dbReference type="NCBI Taxonomy" id="1550024"/>
    <lineage>
        <taxon>Bacteria</taxon>
        <taxon>Bacillati</taxon>
        <taxon>Bacillota</taxon>
        <taxon>Clostridia</taxon>
        <taxon>Eubacteriales</taxon>
        <taxon>Oscillospiraceae</taxon>
        <taxon>Ruthenibacterium</taxon>
    </lineage>
</organism>
<evidence type="ECO:0000256" key="3">
    <source>
        <dbReference type="ARBA" id="ARBA00012737"/>
    </source>
</evidence>
<dbReference type="GO" id="GO:0004066">
    <property type="term" value="F:asparagine synthase (glutamine-hydrolyzing) activity"/>
    <property type="evidence" value="ECO:0007669"/>
    <property type="project" value="UniProtKB-EC"/>
</dbReference>